<dbReference type="InterPro" id="IPR001841">
    <property type="entry name" value="Znf_RING"/>
</dbReference>
<feature type="chain" id="PRO_5015544950" description="histone acetyltransferase" evidence="17">
    <location>
        <begin position="16"/>
        <end position="518"/>
    </location>
</feature>
<dbReference type="InterPro" id="IPR016181">
    <property type="entry name" value="Acyl_CoA_acyltransferase"/>
</dbReference>
<dbReference type="GO" id="GO:0035267">
    <property type="term" value="C:NuA4 histone acetyltransferase complex"/>
    <property type="evidence" value="ECO:0007669"/>
    <property type="project" value="TreeGrafter"/>
</dbReference>
<feature type="region of interest" description="Disordered" evidence="15">
    <location>
        <begin position="243"/>
        <end position="267"/>
    </location>
</feature>
<evidence type="ECO:0000256" key="6">
    <source>
        <dbReference type="ARBA" id="ARBA00022771"/>
    </source>
</evidence>
<dbReference type="Pfam" id="PF13639">
    <property type="entry name" value="zf-RING_2"/>
    <property type="match status" value="1"/>
</dbReference>
<dbReference type="Gene3D" id="1.10.10.10">
    <property type="entry name" value="Winged helix-like DNA-binding domain superfamily/Winged helix DNA-binding domain"/>
    <property type="match status" value="1"/>
</dbReference>
<dbReference type="EC" id="2.3.1.48" evidence="3"/>
<feature type="region of interest" description="Disordered" evidence="15">
    <location>
        <begin position="200"/>
        <end position="222"/>
    </location>
</feature>
<dbReference type="OrthoDB" id="787137at2759"/>
<keyword evidence="17" id="KW-0732">Signal</keyword>
<keyword evidence="10" id="KW-0804">Transcription</keyword>
<dbReference type="GO" id="GO:0008270">
    <property type="term" value="F:zinc ion binding"/>
    <property type="evidence" value="ECO:0007669"/>
    <property type="project" value="UniProtKB-KW"/>
</dbReference>
<dbReference type="InterPro" id="IPR036388">
    <property type="entry name" value="WH-like_DNA-bd_sf"/>
</dbReference>
<feature type="domain" description="MYST-type HAT" evidence="19">
    <location>
        <begin position="216"/>
        <end position="518"/>
    </location>
</feature>
<dbReference type="Pfam" id="PF01853">
    <property type="entry name" value="MOZ_SAS"/>
    <property type="match status" value="1"/>
</dbReference>
<comment type="subcellular location">
    <subcellularLocation>
        <location evidence="1">Nucleus</location>
    </subcellularLocation>
</comment>
<keyword evidence="16" id="KW-0472">Membrane</keyword>
<dbReference type="InterPro" id="IPR013083">
    <property type="entry name" value="Znf_RING/FYVE/PHD"/>
</dbReference>
<protein>
    <recommendedName>
        <fullName evidence="3">histone acetyltransferase</fullName>
        <ecNumber evidence="3">2.3.1.48</ecNumber>
    </recommendedName>
</protein>
<evidence type="ECO:0000256" key="10">
    <source>
        <dbReference type="ARBA" id="ARBA00023163"/>
    </source>
</evidence>
<feature type="domain" description="RING-type" evidence="18">
    <location>
        <begin position="146"/>
        <end position="188"/>
    </location>
</feature>
<reference evidence="20 21" key="1">
    <citation type="journal article" date="2018" name="MBio">
        <title>Comparative Genomics Reveals the Core Gene Toolbox for the Fungus-Insect Symbiosis.</title>
        <authorList>
            <person name="Wang Y."/>
            <person name="Stata M."/>
            <person name="Wang W."/>
            <person name="Stajich J.E."/>
            <person name="White M.M."/>
            <person name="Moncalvo J.M."/>
        </authorList>
    </citation>
    <scope>NUCLEOTIDE SEQUENCE [LARGE SCALE GENOMIC DNA]</scope>
    <source>
        <strain evidence="20 21">AUS-77-4</strain>
    </source>
</reference>
<dbReference type="SUPFAM" id="SSF55729">
    <property type="entry name" value="Acyl-CoA N-acyltransferases (Nat)"/>
    <property type="match status" value="1"/>
</dbReference>
<evidence type="ECO:0000256" key="9">
    <source>
        <dbReference type="ARBA" id="ARBA00023015"/>
    </source>
</evidence>
<dbReference type="AlphaFoldDB" id="A0A2T9Z5B5"/>
<evidence type="ECO:0000256" key="11">
    <source>
        <dbReference type="ARBA" id="ARBA00023242"/>
    </source>
</evidence>
<dbReference type="Proteomes" id="UP000245699">
    <property type="component" value="Unassembled WGS sequence"/>
</dbReference>
<dbReference type="InterPro" id="IPR050603">
    <property type="entry name" value="MYST_HAT"/>
</dbReference>
<evidence type="ECO:0000259" key="19">
    <source>
        <dbReference type="PROSITE" id="PS51726"/>
    </source>
</evidence>
<feature type="signal peptide" evidence="17">
    <location>
        <begin position="1"/>
        <end position="15"/>
    </location>
</feature>
<evidence type="ECO:0000256" key="1">
    <source>
        <dbReference type="ARBA" id="ARBA00004123"/>
    </source>
</evidence>
<feature type="transmembrane region" description="Helical" evidence="16">
    <location>
        <begin position="61"/>
        <end position="80"/>
    </location>
</feature>
<dbReference type="Gene3D" id="3.30.40.10">
    <property type="entry name" value="Zinc/RING finger domain, C3HC4 (zinc finger)"/>
    <property type="match status" value="1"/>
</dbReference>
<keyword evidence="5" id="KW-0479">Metal-binding</keyword>
<dbReference type="PANTHER" id="PTHR10615:SF219">
    <property type="entry name" value="HISTONE ACETYLTRANSFERASE KAT5"/>
    <property type="match status" value="1"/>
</dbReference>
<keyword evidence="16" id="KW-1133">Transmembrane helix</keyword>
<dbReference type="PROSITE" id="PS51726">
    <property type="entry name" value="MYST_HAT"/>
    <property type="match status" value="1"/>
</dbReference>
<keyword evidence="4" id="KW-0808">Transferase</keyword>
<dbReference type="SUPFAM" id="SSF57850">
    <property type="entry name" value="RING/U-box"/>
    <property type="match status" value="1"/>
</dbReference>
<dbReference type="PANTHER" id="PTHR10615">
    <property type="entry name" value="HISTONE ACETYLTRANSFERASE"/>
    <property type="match status" value="1"/>
</dbReference>
<evidence type="ECO:0000256" key="14">
    <source>
        <dbReference type="PROSITE-ProRule" id="PRU00175"/>
    </source>
</evidence>
<accession>A0A2T9Z5B5</accession>
<dbReference type="SMART" id="SM00184">
    <property type="entry name" value="RING"/>
    <property type="match status" value="1"/>
</dbReference>
<keyword evidence="6 14" id="KW-0863">Zinc-finger</keyword>
<dbReference type="EMBL" id="MBFT01000020">
    <property type="protein sequence ID" value="PVU99772.1"/>
    <property type="molecule type" value="Genomic_DNA"/>
</dbReference>
<evidence type="ECO:0000256" key="17">
    <source>
        <dbReference type="SAM" id="SignalP"/>
    </source>
</evidence>
<keyword evidence="9" id="KW-0805">Transcription regulation</keyword>
<comment type="similarity">
    <text evidence="2">Belongs to the MYST (SAS/MOZ) family.</text>
</comment>
<dbReference type="GO" id="GO:0005634">
    <property type="term" value="C:nucleus"/>
    <property type="evidence" value="ECO:0007669"/>
    <property type="project" value="UniProtKB-SubCell"/>
</dbReference>
<name>A0A2T9Z5B5_9FUNG</name>
<gene>
    <name evidence="20" type="ORF">BB559_000420</name>
</gene>
<evidence type="ECO:0000313" key="21">
    <source>
        <dbReference type="Proteomes" id="UP000245699"/>
    </source>
</evidence>
<dbReference type="CDD" id="cd16454">
    <property type="entry name" value="RING-H2_PA-TM-RING"/>
    <property type="match status" value="1"/>
</dbReference>
<dbReference type="Gene3D" id="3.40.630.30">
    <property type="match status" value="1"/>
</dbReference>
<keyword evidence="7" id="KW-0862">Zinc</keyword>
<organism evidence="20 21">
    <name type="scientific">Furculomyces boomerangus</name>
    <dbReference type="NCBI Taxonomy" id="61424"/>
    <lineage>
        <taxon>Eukaryota</taxon>
        <taxon>Fungi</taxon>
        <taxon>Fungi incertae sedis</taxon>
        <taxon>Zoopagomycota</taxon>
        <taxon>Kickxellomycotina</taxon>
        <taxon>Harpellomycetes</taxon>
        <taxon>Harpellales</taxon>
        <taxon>Harpellaceae</taxon>
        <taxon>Furculomyces</taxon>
    </lineage>
</organism>
<evidence type="ECO:0000256" key="4">
    <source>
        <dbReference type="ARBA" id="ARBA00022679"/>
    </source>
</evidence>
<evidence type="ECO:0000256" key="2">
    <source>
        <dbReference type="ARBA" id="ARBA00010107"/>
    </source>
</evidence>
<evidence type="ECO:0000256" key="13">
    <source>
        <dbReference type="PIRSR" id="PIRSR602717-51"/>
    </source>
</evidence>
<evidence type="ECO:0000259" key="18">
    <source>
        <dbReference type="PROSITE" id="PS50089"/>
    </source>
</evidence>
<dbReference type="GO" id="GO:0046972">
    <property type="term" value="F:histone H4K16 acetyltransferase activity"/>
    <property type="evidence" value="ECO:0007669"/>
    <property type="project" value="TreeGrafter"/>
</dbReference>
<dbReference type="PROSITE" id="PS50089">
    <property type="entry name" value="ZF_RING_2"/>
    <property type="match status" value="1"/>
</dbReference>
<dbReference type="GO" id="GO:0006355">
    <property type="term" value="P:regulation of DNA-templated transcription"/>
    <property type="evidence" value="ECO:0007669"/>
    <property type="project" value="InterPro"/>
</dbReference>
<keyword evidence="11" id="KW-0539">Nucleus</keyword>
<dbReference type="STRING" id="61424.A0A2T9Z5B5"/>
<keyword evidence="16" id="KW-0812">Transmembrane</keyword>
<proteinExistence type="inferred from homology"/>
<feature type="active site" description="Proton donor/acceptor" evidence="13">
    <location>
        <position position="375"/>
    </location>
</feature>
<evidence type="ECO:0000256" key="3">
    <source>
        <dbReference type="ARBA" id="ARBA00013184"/>
    </source>
</evidence>
<evidence type="ECO:0000256" key="15">
    <source>
        <dbReference type="SAM" id="MobiDB-lite"/>
    </source>
</evidence>
<keyword evidence="8" id="KW-0007">Acetylation</keyword>
<keyword evidence="12" id="KW-0012">Acyltransferase</keyword>
<keyword evidence="21" id="KW-1185">Reference proteome</keyword>
<evidence type="ECO:0000256" key="8">
    <source>
        <dbReference type="ARBA" id="ARBA00022990"/>
    </source>
</evidence>
<evidence type="ECO:0000256" key="16">
    <source>
        <dbReference type="SAM" id="Phobius"/>
    </source>
</evidence>
<evidence type="ECO:0000256" key="7">
    <source>
        <dbReference type="ARBA" id="ARBA00022833"/>
    </source>
</evidence>
<feature type="compositionally biased region" description="Low complexity" evidence="15">
    <location>
        <begin position="244"/>
        <end position="266"/>
    </location>
</feature>
<dbReference type="InterPro" id="IPR002717">
    <property type="entry name" value="HAT_MYST-type"/>
</dbReference>
<sequence>MKFLYLLSVLSLVYSLPTLQRKYTHDSSFDFKHFLSFYQTKKTTENLHSFSKRQFDGSSSGLIFGLFGFGSVIFIIIAFLRGNAYDERQISTNALRNTHITTNPTRTVAPKKKKVIIREDLESYPIVTMKNFMDSINVKAPEKLECLICIEEFKDEDLVRVIPCYHPFHKECIDTWLLEQSGSCPECRLDLRLTPESEIENQNQDISATQQPNTNSTPNVANNQNINQNLQYYWYGDITPSRANHNSNTSRTNHNDNVNNTDNTPNLECTDYPKGEIIYDDQACRIYQVDGKAEKKTVYFDTSTFMFYILYAKSNIPDSEPTFVGYFSKEKFSVDGNNLACILTLPQFRGLHYGTLLVELSYEISKIKGQVGGPEKPLSTQGYHTYKSYWQSTILKYLYETFKQDNILLNNERLKENTLSNNDSSHSVIDPNLNHSSLESKINNSNFRIIDLSQISVETGISIPDILATLDDIGLLRFWKGKHVVFISLDLLARVIRSLRISFKKRLIESYLNQDCIY</sequence>
<evidence type="ECO:0000256" key="5">
    <source>
        <dbReference type="ARBA" id="ARBA00022723"/>
    </source>
</evidence>
<evidence type="ECO:0000256" key="12">
    <source>
        <dbReference type="ARBA" id="ARBA00023315"/>
    </source>
</evidence>
<feature type="compositionally biased region" description="Polar residues" evidence="15">
    <location>
        <begin position="200"/>
        <end position="218"/>
    </location>
</feature>
<comment type="caution">
    <text evidence="20">The sequence shown here is derived from an EMBL/GenBank/DDBJ whole genome shotgun (WGS) entry which is preliminary data.</text>
</comment>
<evidence type="ECO:0000313" key="20">
    <source>
        <dbReference type="EMBL" id="PVU99772.1"/>
    </source>
</evidence>